<dbReference type="Proteomes" id="UP001386955">
    <property type="component" value="Unassembled WGS sequence"/>
</dbReference>
<proteinExistence type="predicted"/>
<comment type="caution">
    <text evidence="1">The sequence shown here is derived from an EMBL/GenBank/DDBJ whole genome shotgun (WGS) entry which is preliminary data.</text>
</comment>
<protein>
    <submittedName>
        <fullName evidence="1">Uncharacterized protein</fullName>
    </submittedName>
</protein>
<gene>
    <name evidence="1" type="ORF">VNO78_28779</name>
</gene>
<evidence type="ECO:0000313" key="1">
    <source>
        <dbReference type="EMBL" id="KAK7383110.1"/>
    </source>
</evidence>
<dbReference type="EMBL" id="JAYMYS010000008">
    <property type="protein sequence ID" value="KAK7383110.1"/>
    <property type="molecule type" value="Genomic_DNA"/>
</dbReference>
<keyword evidence="2" id="KW-1185">Reference proteome</keyword>
<dbReference type="AlphaFoldDB" id="A0AAN9RTR7"/>
<sequence>MHKSKRTGGREIVTELIGLGVPKTNPSVKPMHGLQGRIHNNDPIQHGLCLFNSIQAGAIWRMFGFNRNTLHDASTTSNASTTLSGLLSLPILQPTPDLLPLPCKSIINVAEERGKTGLRRGE</sequence>
<reference evidence="1 2" key="1">
    <citation type="submission" date="2024-01" db="EMBL/GenBank/DDBJ databases">
        <title>The genomes of 5 underutilized Papilionoideae crops provide insights into root nodulation and disease resistanc.</title>
        <authorList>
            <person name="Jiang F."/>
        </authorList>
    </citation>
    <scope>NUCLEOTIDE SEQUENCE [LARGE SCALE GENOMIC DNA]</scope>
    <source>
        <strain evidence="1">DUOXIRENSHENG_FW03</strain>
        <tissue evidence="1">Leaves</tissue>
    </source>
</reference>
<accession>A0AAN9RTR7</accession>
<evidence type="ECO:0000313" key="2">
    <source>
        <dbReference type="Proteomes" id="UP001386955"/>
    </source>
</evidence>
<name>A0AAN9RTR7_PSOTE</name>
<organism evidence="1 2">
    <name type="scientific">Psophocarpus tetragonolobus</name>
    <name type="common">Winged bean</name>
    <name type="synonym">Dolichos tetragonolobus</name>
    <dbReference type="NCBI Taxonomy" id="3891"/>
    <lineage>
        <taxon>Eukaryota</taxon>
        <taxon>Viridiplantae</taxon>
        <taxon>Streptophyta</taxon>
        <taxon>Embryophyta</taxon>
        <taxon>Tracheophyta</taxon>
        <taxon>Spermatophyta</taxon>
        <taxon>Magnoliopsida</taxon>
        <taxon>eudicotyledons</taxon>
        <taxon>Gunneridae</taxon>
        <taxon>Pentapetalae</taxon>
        <taxon>rosids</taxon>
        <taxon>fabids</taxon>
        <taxon>Fabales</taxon>
        <taxon>Fabaceae</taxon>
        <taxon>Papilionoideae</taxon>
        <taxon>50 kb inversion clade</taxon>
        <taxon>NPAAA clade</taxon>
        <taxon>indigoferoid/millettioid clade</taxon>
        <taxon>Phaseoleae</taxon>
        <taxon>Psophocarpus</taxon>
    </lineage>
</organism>